<feature type="domain" description="Peptidase C39" evidence="1">
    <location>
        <begin position="97"/>
        <end position="239"/>
    </location>
</feature>
<evidence type="ECO:0000313" key="2">
    <source>
        <dbReference type="EMBL" id="MFB9096884.1"/>
    </source>
</evidence>
<comment type="caution">
    <text evidence="2">The sequence shown here is derived from an EMBL/GenBank/DDBJ whole genome shotgun (WGS) entry which is preliminary data.</text>
</comment>
<keyword evidence="3" id="KW-1185">Reference proteome</keyword>
<protein>
    <submittedName>
        <fullName evidence="2">Cysteine peptidase family C39 domain-containing protein</fullName>
    </submittedName>
</protein>
<dbReference type="Pfam" id="PF03412">
    <property type="entry name" value="Peptidase_C39"/>
    <property type="match status" value="1"/>
</dbReference>
<accession>A0ABV5GNK1</accession>
<name>A0ABV5GNK1_9FLAO</name>
<dbReference type="Proteomes" id="UP001589607">
    <property type="component" value="Unassembled WGS sequence"/>
</dbReference>
<dbReference type="RefSeq" id="WP_236457922.1">
    <property type="nucleotide sequence ID" value="NZ_CBCSGE010000050.1"/>
</dbReference>
<gene>
    <name evidence="2" type="ORF">ACFFVF_10180</name>
</gene>
<evidence type="ECO:0000259" key="1">
    <source>
        <dbReference type="Pfam" id="PF03412"/>
    </source>
</evidence>
<dbReference type="InterPro" id="IPR005074">
    <property type="entry name" value="Peptidase_C39"/>
</dbReference>
<evidence type="ECO:0000313" key="3">
    <source>
        <dbReference type="Proteomes" id="UP001589607"/>
    </source>
</evidence>
<organism evidence="2 3">
    <name type="scientific">Flavobacterium jumunjinense</name>
    <dbReference type="NCBI Taxonomy" id="998845"/>
    <lineage>
        <taxon>Bacteria</taxon>
        <taxon>Pseudomonadati</taxon>
        <taxon>Bacteroidota</taxon>
        <taxon>Flavobacteriia</taxon>
        <taxon>Flavobacteriales</taxon>
        <taxon>Flavobacteriaceae</taxon>
        <taxon>Flavobacterium</taxon>
    </lineage>
</organism>
<reference evidence="2 3" key="1">
    <citation type="submission" date="2024-09" db="EMBL/GenBank/DDBJ databases">
        <authorList>
            <person name="Sun Q."/>
            <person name="Mori K."/>
        </authorList>
    </citation>
    <scope>NUCLEOTIDE SEQUENCE [LARGE SCALE GENOMIC DNA]</scope>
    <source>
        <strain evidence="2 3">CECT 7955</strain>
    </source>
</reference>
<dbReference type="Gene3D" id="3.90.70.10">
    <property type="entry name" value="Cysteine proteinases"/>
    <property type="match status" value="1"/>
</dbReference>
<dbReference type="EMBL" id="JBHMEY010000023">
    <property type="protein sequence ID" value="MFB9096884.1"/>
    <property type="molecule type" value="Genomic_DNA"/>
</dbReference>
<proteinExistence type="predicted"/>
<sequence length="240" mass="26245">MSGELTVAIKGGLRKSAKEVLEHSDDVKKTAKNAEEAKQIDEVIKHLEDVAEAGIKNTSKRAKRVARTAKEGDIHKSFFENAGISLKKEEGLGLISGQTKPNTCAANSLRMVLDDLGITKYEDTLAAALKTDKNGANILDIPEALNNAYIEGLQTISRGGRKDRNITFNTLEKAMKTGNKKAVVSIHTDDFGAHAVVVNKIENGRVFVRDPLPLNIGSSYSVTIEDFKSVFYEKFVTINR</sequence>